<keyword evidence="1" id="KW-0489">Methyltransferase</keyword>
<keyword evidence="1" id="KW-0808">Transferase</keyword>
<dbReference type="EMBL" id="FPHP01000003">
    <property type="protein sequence ID" value="SFV74776.1"/>
    <property type="molecule type" value="Genomic_DNA"/>
</dbReference>
<dbReference type="GO" id="GO:0032259">
    <property type="term" value="P:methylation"/>
    <property type="evidence" value="ECO:0007669"/>
    <property type="project" value="UniProtKB-KW"/>
</dbReference>
<evidence type="ECO:0000313" key="1">
    <source>
        <dbReference type="EMBL" id="SFV74776.1"/>
    </source>
</evidence>
<dbReference type="InterPro" id="IPR014776">
    <property type="entry name" value="4pyrrole_Mease_sub2"/>
</dbReference>
<protein>
    <submittedName>
        <fullName evidence="1">Cobalt-precorrin-3b C17-methyltransferase</fullName>
    </submittedName>
</protein>
<reference evidence="1" key="1">
    <citation type="submission" date="2016-10" db="EMBL/GenBank/DDBJ databases">
        <authorList>
            <person name="de Groot N.N."/>
        </authorList>
    </citation>
    <scope>NUCLEOTIDE SEQUENCE</scope>
</reference>
<organism evidence="1">
    <name type="scientific">hydrothermal vent metagenome</name>
    <dbReference type="NCBI Taxonomy" id="652676"/>
    <lineage>
        <taxon>unclassified sequences</taxon>
        <taxon>metagenomes</taxon>
        <taxon>ecological metagenomes</taxon>
    </lineage>
</organism>
<dbReference type="AlphaFoldDB" id="A0A1W1D2Y9"/>
<name>A0A1W1D2Y9_9ZZZZ</name>
<gene>
    <name evidence="1" type="ORF">MNB_SM-3-1492</name>
</gene>
<dbReference type="Gene3D" id="3.30.950.10">
    <property type="entry name" value="Methyltransferase, Cobalt-precorrin-4 Transmethylase, Domain 2"/>
    <property type="match status" value="1"/>
</dbReference>
<dbReference type="GO" id="GO:0008168">
    <property type="term" value="F:methyltransferase activity"/>
    <property type="evidence" value="ECO:0007669"/>
    <property type="project" value="UniProtKB-KW"/>
</dbReference>
<accession>A0A1W1D2Y9</accession>
<sequence length="65" mass="7211">MIHITSTKELIEKGVDNSDVNMSTTILIGNSTTKLTKNGSVLTPRGYLNKYELDGTQKQGWKKVN</sequence>
<proteinExistence type="predicted"/>